<proteinExistence type="predicted"/>
<sequence length="151" mass="16310">MSGMLQTEFEFTLPGGYVDDDGTLHRDGVMRLATAADEILPLKDPRVRSNESYLTIILLSRVVTRLGGIDDVTPNVVENLFVSDLDYLQELYVRINTRGADVADAVCPSCGEEHEVELHAGPASVDTNESGAPDDPFDDEEVSTASPSGNP</sequence>
<dbReference type="PATRIC" id="fig|1227487.5.peg.1402"/>
<protein>
    <recommendedName>
        <fullName evidence="4">Phage tail assembly protein</fullName>
    </recommendedName>
</protein>
<dbReference type="Proteomes" id="UP000011513">
    <property type="component" value="Unassembled WGS sequence"/>
</dbReference>
<organism evidence="2 3">
    <name type="scientific">Halogeometricum pallidum JCM 14848</name>
    <dbReference type="NCBI Taxonomy" id="1227487"/>
    <lineage>
        <taxon>Archaea</taxon>
        <taxon>Methanobacteriati</taxon>
        <taxon>Methanobacteriota</taxon>
        <taxon>Stenosarchaea group</taxon>
        <taxon>Halobacteria</taxon>
        <taxon>Halobacteriales</taxon>
        <taxon>Haloferacaceae</taxon>
        <taxon>Halogeometricum</taxon>
    </lineage>
</organism>
<evidence type="ECO:0000313" key="3">
    <source>
        <dbReference type="Proteomes" id="UP000011513"/>
    </source>
</evidence>
<reference evidence="2 3" key="1">
    <citation type="journal article" date="2014" name="PLoS Genet.">
        <title>Phylogenetically driven sequencing of extremely halophilic archaea reveals strategies for static and dynamic osmo-response.</title>
        <authorList>
            <person name="Becker E.A."/>
            <person name="Seitzer P.M."/>
            <person name="Tritt A."/>
            <person name="Larsen D."/>
            <person name="Krusor M."/>
            <person name="Yao A.I."/>
            <person name="Wu D."/>
            <person name="Madern D."/>
            <person name="Eisen J.A."/>
            <person name="Darling A.E."/>
            <person name="Facciotti M.T."/>
        </authorList>
    </citation>
    <scope>NUCLEOTIDE SEQUENCE [LARGE SCALE GENOMIC DNA]</scope>
    <source>
        <strain evidence="2 3">JCM 14848</strain>
    </source>
</reference>
<feature type="region of interest" description="Disordered" evidence="1">
    <location>
        <begin position="116"/>
        <end position="151"/>
    </location>
</feature>
<name>M0DEF8_HALPD</name>
<keyword evidence="3" id="KW-1185">Reference proteome</keyword>
<dbReference type="AlphaFoldDB" id="M0DEF8"/>
<accession>M0DEF8</accession>
<evidence type="ECO:0008006" key="4">
    <source>
        <dbReference type="Google" id="ProtNLM"/>
    </source>
</evidence>
<dbReference type="OrthoDB" id="137007at2157"/>
<dbReference type="eggNOG" id="arCOG11412">
    <property type="taxonomic scope" value="Archaea"/>
</dbReference>
<dbReference type="EMBL" id="AOIV01000011">
    <property type="protein sequence ID" value="ELZ32524.1"/>
    <property type="molecule type" value="Genomic_DNA"/>
</dbReference>
<comment type="caution">
    <text evidence="2">The sequence shown here is derived from an EMBL/GenBank/DDBJ whole genome shotgun (WGS) entry which is preliminary data.</text>
</comment>
<gene>
    <name evidence="2" type="ORF">C474_06882</name>
</gene>
<dbReference type="InParanoid" id="M0DEF8"/>
<evidence type="ECO:0000313" key="2">
    <source>
        <dbReference type="EMBL" id="ELZ32524.1"/>
    </source>
</evidence>
<dbReference type="RefSeq" id="WP_008385216.1">
    <property type="nucleotide sequence ID" value="NZ_AOIV01000011.1"/>
</dbReference>
<evidence type="ECO:0000256" key="1">
    <source>
        <dbReference type="SAM" id="MobiDB-lite"/>
    </source>
</evidence>